<reference evidence="1 2" key="1">
    <citation type="submission" date="2022-04" db="EMBL/GenBank/DDBJ databases">
        <title>Leucobacter sp. isolated from rhizosphere of garlic.</title>
        <authorList>
            <person name="Won M."/>
            <person name="Lee C.-M."/>
            <person name="Woen H.-Y."/>
            <person name="Kwon S.-W."/>
        </authorList>
    </citation>
    <scope>NUCLEOTIDE SEQUENCE [LARGE SCALE GENOMIC DNA]</scope>
    <source>
        <strain evidence="1 2">H21R-40</strain>
    </source>
</reference>
<dbReference type="RefSeq" id="WP_244727849.1">
    <property type="nucleotide sequence ID" value="NZ_CP095045.1"/>
</dbReference>
<keyword evidence="2" id="KW-1185">Reference proteome</keyword>
<organism evidence="1 2">
    <name type="scientific">Leucobacter allii</name>
    <dbReference type="NCBI Taxonomy" id="2932247"/>
    <lineage>
        <taxon>Bacteria</taxon>
        <taxon>Bacillati</taxon>
        <taxon>Actinomycetota</taxon>
        <taxon>Actinomycetes</taxon>
        <taxon>Micrococcales</taxon>
        <taxon>Microbacteriaceae</taxon>
        <taxon>Leucobacter</taxon>
    </lineage>
</organism>
<evidence type="ECO:0000313" key="1">
    <source>
        <dbReference type="EMBL" id="UOQ57208.1"/>
    </source>
</evidence>
<name>A0ABY4FLR4_9MICO</name>
<gene>
    <name evidence="1" type="ORF">MUN78_16385</name>
</gene>
<proteinExistence type="predicted"/>
<sequence>MKSMDEVRAEIAVMRANRSYADSCVEMAVEDSSRAYWVDRVSELTQRIWALEWVLS</sequence>
<accession>A0ABY4FLR4</accession>
<dbReference type="EMBL" id="CP095045">
    <property type="protein sequence ID" value="UOQ57208.1"/>
    <property type="molecule type" value="Genomic_DNA"/>
</dbReference>
<dbReference type="Proteomes" id="UP000831786">
    <property type="component" value="Chromosome"/>
</dbReference>
<protein>
    <submittedName>
        <fullName evidence="1">Uncharacterized protein</fullName>
    </submittedName>
</protein>
<evidence type="ECO:0000313" key="2">
    <source>
        <dbReference type="Proteomes" id="UP000831786"/>
    </source>
</evidence>